<sequence>MKQIYAPTFVLVMLWFSAAVCQRGDRVLICHVPPGNPSGAYTTSLTPFQLTLHTGVLHHDFPGDCWQGCTASEVVSFTQGLQSNGTPVAVSRSNPDKALGSPDSVNEVGGFYSLGFGGSIILKMDGGILNRPGNDLLISETSYHQPSCESYPEKAEVFVSEDNVSWTSLGVICQDAEVDIAPLDWILYVKIVDVSDASSFSGVVDGFDVDGIQCLNAPQQRQMAIEENPQFSLFPNPAKEMLNIRYSGFMDDDVIQIEVLDLNGRSELKTEAKVHDKEGVVQVSASAIKPGSHILSIIASSGKQVIRFEKR</sequence>
<accession>A0A972JGR6</accession>
<dbReference type="RefSeq" id="WP_169526172.1">
    <property type="nucleotide sequence ID" value="NZ_JAAMPU010000099.1"/>
</dbReference>
<name>A0A972JGR6_9FLAO</name>
<organism evidence="1 2">
    <name type="scientific">Flavobacterium silvaticum</name>
    <dbReference type="NCBI Taxonomy" id="1852020"/>
    <lineage>
        <taxon>Bacteria</taxon>
        <taxon>Pseudomonadati</taxon>
        <taxon>Bacteroidota</taxon>
        <taxon>Flavobacteriia</taxon>
        <taxon>Flavobacteriales</taxon>
        <taxon>Flavobacteriaceae</taxon>
        <taxon>Flavobacterium</taxon>
    </lineage>
</organism>
<proteinExistence type="predicted"/>
<protein>
    <submittedName>
        <fullName evidence="1">T9SS type A sorting domain-containing protein</fullName>
    </submittedName>
</protein>
<reference evidence="1" key="1">
    <citation type="submission" date="2020-02" db="EMBL/GenBank/DDBJ databases">
        <title>Flavobacterium sp. genome.</title>
        <authorList>
            <person name="Jung H.S."/>
            <person name="Baek J.H."/>
            <person name="Jeon C.O."/>
        </authorList>
    </citation>
    <scope>NUCLEOTIDE SEQUENCE</scope>
    <source>
        <strain evidence="1">SE-s28</strain>
    </source>
</reference>
<evidence type="ECO:0000313" key="2">
    <source>
        <dbReference type="Proteomes" id="UP000712080"/>
    </source>
</evidence>
<gene>
    <name evidence="1" type="ORF">G6047_03900</name>
</gene>
<comment type="caution">
    <text evidence="1">The sequence shown here is derived from an EMBL/GenBank/DDBJ whole genome shotgun (WGS) entry which is preliminary data.</text>
</comment>
<dbReference type="EMBL" id="JAAMPU010000099">
    <property type="protein sequence ID" value="NMH27165.1"/>
    <property type="molecule type" value="Genomic_DNA"/>
</dbReference>
<dbReference type="AlphaFoldDB" id="A0A972JGR6"/>
<dbReference type="Proteomes" id="UP000712080">
    <property type="component" value="Unassembled WGS sequence"/>
</dbReference>
<evidence type="ECO:0000313" key="1">
    <source>
        <dbReference type="EMBL" id="NMH27165.1"/>
    </source>
</evidence>
<keyword evidence="2" id="KW-1185">Reference proteome</keyword>